<feature type="region of interest" description="Disordered" evidence="4">
    <location>
        <begin position="542"/>
        <end position="563"/>
    </location>
</feature>
<dbReference type="PROSITE" id="PS51194">
    <property type="entry name" value="HELICASE_CTER"/>
    <property type="match status" value="1"/>
</dbReference>
<evidence type="ECO:0000256" key="2">
    <source>
        <dbReference type="ARBA" id="ARBA00023242"/>
    </source>
</evidence>
<dbReference type="InterPro" id="IPR001650">
    <property type="entry name" value="Helicase_C-like"/>
</dbReference>
<keyword evidence="3" id="KW-0175">Coiled coil</keyword>
<dbReference type="GO" id="GO:0140658">
    <property type="term" value="F:ATP-dependent chromatin remodeler activity"/>
    <property type="evidence" value="ECO:0007669"/>
    <property type="project" value="TreeGrafter"/>
</dbReference>
<feature type="coiled-coil region" evidence="3">
    <location>
        <begin position="416"/>
        <end position="443"/>
    </location>
</feature>
<dbReference type="SUPFAM" id="SSF52540">
    <property type="entry name" value="P-loop containing nucleoside triphosphate hydrolases"/>
    <property type="match status" value="1"/>
</dbReference>
<name>A0A166DGN7_DAUCS</name>
<dbReference type="Gene3D" id="6.10.250.1310">
    <property type="match status" value="1"/>
</dbReference>
<dbReference type="CDD" id="cd18793">
    <property type="entry name" value="SF2_C_SNF"/>
    <property type="match status" value="1"/>
</dbReference>
<protein>
    <recommendedName>
        <fullName evidence="5">Helicase C-terminal domain-containing protein</fullName>
    </recommendedName>
</protein>
<evidence type="ECO:0000256" key="4">
    <source>
        <dbReference type="SAM" id="MobiDB-lite"/>
    </source>
</evidence>
<proteinExistence type="predicted"/>
<dbReference type="GO" id="GO:0016887">
    <property type="term" value="F:ATP hydrolysis activity"/>
    <property type="evidence" value="ECO:0007669"/>
    <property type="project" value="TreeGrafter"/>
</dbReference>
<dbReference type="Gene3D" id="3.40.50.300">
    <property type="entry name" value="P-loop containing nucleotide triphosphate hydrolases"/>
    <property type="match status" value="1"/>
</dbReference>
<dbReference type="STRING" id="79200.A0A166DGN7"/>
<evidence type="ECO:0000259" key="5">
    <source>
        <dbReference type="PROSITE" id="PS51194"/>
    </source>
</evidence>
<feature type="domain" description="Helicase C-terminal" evidence="5">
    <location>
        <begin position="1"/>
        <end position="151"/>
    </location>
</feature>
<evidence type="ECO:0000256" key="3">
    <source>
        <dbReference type="SAM" id="Coils"/>
    </source>
</evidence>
<reference evidence="6" key="1">
    <citation type="journal article" date="2016" name="Nat. Genet.">
        <title>A high-quality carrot genome assembly provides new insights into carotenoid accumulation and asterid genome evolution.</title>
        <authorList>
            <person name="Iorizzo M."/>
            <person name="Ellison S."/>
            <person name="Senalik D."/>
            <person name="Zeng P."/>
            <person name="Satapoomin P."/>
            <person name="Huang J."/>
            <person name="Bowman M."/>
            <person name="Iovene M."/>
            <person name="Sanseverino W."/>
            <person name="Cavagnaro P."/>
            <person name="Yildiz M."/>
            <person name="Macko-Podgorni A."/>
            <person name="Moranska E."/>
            <person name="Grzebelus E."/>
            <person name="Grzebelus D."/>
            <person name="Ashrafi H."/>
            <person name="Zheng Z."/>
            <person name="Cheng S."/>
            <person name="Spooner D."/>
            <person name="Van Deynze A."/>
            <person name="Simon P."/>
        </authorList>
    </citation>
    <scope>NUCLEOTIDE SEQUENCE [LARGE SCALE GENOMIC DNA]</scope>
    <source>
        <tissue evidence="6">Leaf</tissue>
    </source>
</reference>
<dbReference type="GO" id="GO:0005634">
    <property type="term" value="C:nucleus"/>
    <property type="evidence" value="ECO:0007669"/>
    <property type="project" value="TreeGrafter"/>
</dbReference>
<feature type="compositionally biased region" description="Polar residues" evidence="4">
    <location>
        <begin position="542"/>
        <end position="559"/>
    </location>
</feature>
<dbReference type="InterPro" id="IPR049730">
    <property type="entry name" value="SNF2/RAD54-like_C"/>
</dbReference>
<accession>A0A166DGN7</accession>
<sequence length="904" mass="102767">MHIFLQSVAGSGRDTMGLGDILDDFLRERFGGDTFERIDRGVTSIKLKQKALNNFNEGNGRFMFLLENRACLTSIKLVSVDTIVIFDSDWNPANDVKALNKISITSQFKQIKIFRLYSAFTVEEKVLILAKQGHILESNLDSINRATSNTLLMWGASYLLDRLDEFHSTAEMNVSSEHEISSKVMNEISALLSQNGECDGMDNFSICKIQQRGGIYYSNLKLLGERQIQLSDNEHPQNFWSNLLNRRILKWKFLSGKIQRHRRKGQYLDDIPRSAECGAVEVGKKRKNGETNSSYPIILNSGLERDKTGGAHGIQGDYDLCCSKRPGASATNLLHPSTAPTIVSEKSMLPDAQTNFDLVKPDFLKLCEILKYSLQTVKPELEEMRETLLTDEISQDNERYGLDIENNFELIQRKCKKRIEKVKQKHEEEIRKMNNDWEFKRKEIESWRKVRSVLLAEVFKQPMPIRTDKLKNLDKKYRMELEVHKCQKEISLEQSKAKHLDALSNERSKVEQWLKSASIATKVAGQDELALQQCDVQNELGYSQASQHVSPNVSESHVTPSRYPDDFPSELTTGKMLAVSGCTTDPNQDGRDGLDVLRENPNCKNDAAENMAKSLNPSGLGSQANRLVNVSENDLTPESIIEEVTGQIVEVNPLDDDRVRHLAENQPEIQQQIVEHAEQLPSQVQHLESNVELHPPTDVIETPLQQNKSDLLFTSTLDHQPPKSNTSPLNSEAVPRTELPRQAVISEVDMSVVQGFQDLPLPAEHQVPSQILKPTLFSDPLLEELERISKETEQTIKLHEDAVSSHLEVFVEVLSCDNYSFFLVTYNLLFLEQKMRLKSEFEELITQIHKKYEDNCKDLDVVFQQKKKELDNNHNKVLMNGLLADAFSYVDSCYYVSVPEGDLT</sequence>
<dbReference type="PANTHER" id="PTHR45623:SF13">
    <property type="entry name" value="HELICASE PROTEIN MOM1"/>
    <property type="match status" value="1"/>
</dbReference>
<dbReference type="EMBL" id="LNRQ01000002">
    <property type="protein sequence ID" value="KZN05232.1"/>
    <property type="molecule type" value="Genomic_DNA"/>
</dbReference>
<dbReference type="PANTHER" id="PTHR45623">
    <property type="entry name" value="CHROMODOMAIN-HELICASE-DNA-BINDING PROTEIN 3-RELATED-RELATED"/>
    <property type="match status" value="1"/>
</dbReference>
<gene>
    <name evidence="6" type="ORF">DCAR_006069</name>
</gene>
<dbReference type="Gramene" id="KZN05232">
    <property type="protein sequence ID" value="KZN05232"/>
    <property type="gene ID" value="DCAR_006069"/>
</dbReference>
<dbReference type="AlphaFoldDB" id="A0A166DGN7"/>
<dbReference type="GO" id="GO:0003682">
    <property type="term" value="F:chromatin binding"/>
    <property type="evidence" value="ECO:0007669"/>
    <property type="project" value="TreeGrafter"/>
</dbReference>
<dbReference type="GO" id="GO:0042393">
    <property type="term" value="F:histone binding"/>
    <property type="evidence" value="ECO:0007669"/>
    <property type="project" value="TreeGrafter"/>
</dbReference>
<dbReference type="InterPro" id="IPR027417">
    <property type="entry name" value="P-loop_NTPase"/>
</dbReference>
<evidence type="ECO:0000313" key="6">
    <source>
        <dbReference type="EMBL" id="KZN05232.1"/>
    </source>
</evidence>
<keyword evidence="1" id="KW-0378">Hydrolase</keyword>
<evidence type="ECO:0000256" key="1">
    <source>
        <dbReference type="ARBA" id="ARBA00022801"/>
    </source>
</evidence>
<comment type="caution">
    <text evidence="6">The sequence shown here is derived from an EMBL/GenBank/DDBJ whole genome shotgun (WGS) entry which is preliminary data.</text>
</comment>
<organism evidence="6">
    <name type="scientific">Daucus carota subsp. sativus</name>
    <name type="common">Carrot</name>
    <dbReference type="NCBI Taxonomy" id="79200"/>
    <lineage>
        <taxon>Eukaryota</taxon>
        <taxon>Viridiplantae</taxon>
        <taxon>Streptophyta</taxon>
        <taxon>Embryophyta</taxon>
        <taxon>Tracheophyta</taxon>
        <taxon>Spermatophyta</taxon>
        <taxon>Magnoliopsida</taxon>
        <taxon>eudicotyledons</taxon>
        <taxon>Gunneridae</taxon>
        <taxon>Pentapetalae</taxon>
        <taxon>asterids</taxon>
        <taxon>campanulids</taxon>
        <taxon>Apiales</taxon>
        <taxon>Apiaceae</taxon>
        <taxon>Apioideae</taxon>
        <taxon>Scandiceae</taxon>
        <taxon>Daucinae</taxon>
        <taxon>Daucus</taxon>
        <taxon>Daucus sect. Daucus</taxon>
    </lineage>
</organism>
<dbReference type="GO" id="GO:0000785">
    <property type="term" value="C:chromatin"/>
    <property type="evidence" value="ECO:0007669"/>
    <property type="project" value="TreeGrafter"/>
</dbReference>
<dbReference type="GO" id="GO:0003677">
    <property type="term" value="F:DNA binding"/>
    <property type="evidence" value="ECO:0007669"/>
    <property type="project" value="TreeGrafter"/>
</dbReference>
<keyword evidence="2" id="KW-0539">Nucleus</keyword>